<dbReference type="Pfam" id="PF00588">
    <property type="entry name" value="SpoU_methylase"/>
    <property type="match status" value="1"/>
</dbReference>
<keyword evidence="5" id="KW-1185">Reference proteome</keyword>
<dbReference type="PANTHER" id="PTHR46429:SF1">
    <property type="entry name" value="23S RRNA (GUANOSINE-2'-O-)-METHYLTRANSFERASE RLMB"/>
    <property type="match status" value="1"/>
</dbReference>
<dbReference type="Proteomes" id="UP000198131">
    <property type="component" value="Unassembled WGS sequence"/>
</dbReference>
<dbReference type="GO" id="GO:0032259">
    <property type="term" value="P:methylation"/>
    <property type="evidence" value="ECO:0007669"/>
    <property type="project" value="UniProtKB-KW"/>
</dbReference>
<reference evidence="5" key="1">
    <citation type="submission" date="2017-06" db="EMBL/GenBank/DDBJ databases">
        <authorList>
            <person name="Varghese N."/>
            <person name="Submissions S."/>
        </authorList>
    </citation>
    <scope>NUCLEOTIDE SEQUENCE [LARGE SCALE GENOMIC DNA]</scope>
    <source>
        <strain evidence="5">DSM 11116</strain>
    </source>
</reference>
<name>A0A212UCE9_9BACT</name>
<protein>
    <submittedName>
        <fullName evidence="4">SpoU rRNA Methylase family protein</fullName>
    </submittedName>
</protein>
<dbReference type="InterPro" id="IPR004441">
    <property type="entry name" value="rRNA_MeTrfase_TrmH"/>
</dbReference>
<organism evidence="4 5">
    <name type="scientific">Hymenobacter gelipurpurascens</name>
    <dbReference type="NCBI Taxonomy" id="89968"/>
    <lineage>
        <taxon>Bacteria</taxon>
        <taxon>Pseudomonadati</taxon>
        <taxon>Bacteroidota</taxon>
        <taxon>Cytophagia</taxon>
        <taxon>Cytophagales</taxon>
        <taxon>Hymenobacteraceae</taxon>
        <taxon>Hymenobacter</taxon>
    </lineage>
</organism>
<dbReference type="EMBL" id="FYEW01000002">
    <property type="protein sequence ID" value="SNC75925.1"/>
    <property type="molecule type" value="Genomic_DNA"/>
</dbReference>
<dbReference type="InterPro" id="IPR029028">
    <property type="entry name" value="Alpha/beta_knot_MTases"/>
</dbReference>
<dbReference type="GO" id="GO:0006396">
    <property type="term" value="P:RNA processing"/>
    <property type="evidence" value="ECO:0007669"/>
    <property type="project" value="InterPro"/>
</dbReference>
<evidence type="ECO:0000256" key="2">
    <source>
        <dbReference type="ARBA" id="ARBA00022679"/>
    </source>
</evidence>
<dbReference type="InterPro" id="IPR001537">
    <property type="entry name" value="SpoU_MeTrfase"/>
</dbReference>
<accession>A0A212UCE9</accession>
<dbReference type="PANTHER" id="PTHR46429">
    <property type="entry name" value="23S RRNA (GUANOSINE-2'-O-)-METHYLTRANSFERASE RLMB"/>
    <property type="match status" value="1"/>
</dbReference>
<sequence length="205" mass="22248">MARANLPFFISVIANISRSARRSYFCSMRKLSMEELNRLTVADFKNTQKFPLSLVLDNVRSLHNVGAAFRTADAFAVEKIWLCGITGRPPQREITKTALGSTESVAWEYVPTTLEAVQQLKAAGYTVVAVEQTTGSVPLPAFQPAPGVAYALVMGNEVFGVDDDVLALCDAAVEIPQFGTKHSLNVSVAAGVVLWDFISKITQAH</sequence>
<dbReference type="GO" id="GO:0008173">
    <property type="term" value="F:RNA methyltransferase activity"/>
    <property type="evidence" value="ECO:0007669"/>
    <property type="project" value="InterPro"/>
</dbReference>
<keyword evidence="2" id="KW-0808">Transferase</keyword>
<evidence type="ECO:0000313" key="4">
    <source>
        <dbReference type="EMBL" id="SNC75925.1"/>
    </source>
</evidence>
<dbReference type="AlphaFoldDB" id="A0A212UCE9"/>
<dbReference type="CDD" id="cd18097">
    <property type="entry name" value="SpoU-like"/>
    <property type="match status" value="1"/>
</dbReference>
<dbReference type="SUPFAM" id="SSF75217">
    <property type="entry name" value="alpha/beta knot"/>
    <property type="match status" value="1"/>
</dbReference>
<evidence type="ECO:0000256" key="1">
    <source>
        <dbReference type="ARBA" id="ARBA00022603"/>
    </source>
</evidence>
<dbReference type="GO" id="GO:0003723">
    <property type="term" value="F:RNA binding"/>
    <property type="evidence" value="ECO:0007669"/>
    <property type="project" value="InterPro"/>
</dbReference>
<dbReference type="GO" id="GO:0005829">
    <property type="term" value="C:cytosol"/>
    <property type="evidence" value="ECO:0007669"/>
    <property type="project" value="TreeGrafter"/>
</dbReference>
<feature type="domain" description="tRNA/rRNA methyltransferase SpoU type" evidence="3">
    <location>
        <begin position="52"/>
        <end position="195"/>
    </location>
</feature>
<evidence type="ECO:0000313" key="5">
    <source>
        <dbReference type="Proteomes" id="UP000198131"/>
    </source>
</evidence>
<proteinExistence type="predicted"/>
<dbReference type="Gene3D" id="3.40.1280.10">
    <property type="match status" value="1"/>
</dbReference>
<evidence type="ECO:0000259" key="3">
    <source>
        <dbReference type="Pfam" id="PF00588"/>
    </source>
</evidence>
<dbReference type="InterPro" id="IPR029026">
    <property type="entry name" value="tRNA_m1G_MTases_N"/>
</dbReference>
<gene>
    <name evidence="4" type="ORF">SAMN06265337_3124</name>
</gene>
<keyword evidence="1 4" id="KW-0489">Methyltransferase</keyword>